<protein>
    <recommendedName>
        <fullName evidence="5">Actin maturation protease</fullName>
    </recommendedName>
    <alternativeName>
        <fullName evidence="6">Actin aminopeptidase ACTMAP</fullName>
    </alternativeName>
</protein>
<evidence type="ECO:0000256" key="1">
    <source>
        <dbReference type="ARBA" id="ARBA00022438"/>
    </source>
</evidence>
<keyword evidence="8" id="KW-0472">Membrane</keyword>
<keyword evidence="8" id="KW-0812">Transmembrane</keyword>
<dbReference type="InterPro" id="IPR040043">
    <property type="entry name" value="ACTMAP"/>
</dbReference>
<dbReference type="OrthoDB" id="198816at2759"/>
<evidence type="ECO:0000256" key="6">
    <source>
        <dbReference type="ARBA" id="ARBA00034908"/>
    </source>
</evidence>
<gene>
    <name evidence="9" type="ORF">Mgra_00007340</name>
</gene>
<keyword evidence="8" id="KW-1133">Transmembrane helix</keyword>
<dbReference type="AlphaFoldDB" id="A0A8S9ZIT5"/>
<dbReference type="GO" id="GO:0004177">
    <property type="term" value="F:aminopeptidase activity"/>
    <property type="evidence" value="ECO:0007669"/>
    <property type="project" value="UniProtKB-KW"/>
</dbReference>
<name>A0A8S9ZIT5_9BILA</name>
<dbReference type="Pfam" id="PF21646">
    <property type="entry name" value="ACTMAP-like_C"/>
    <property type="match status" value="2"/>
</dbReference>
<evidence type="ECO:0000256" key="7">
    <source>
        <dbReference type="ARBA" id="ARBA00049041"/>
    </source>
</evidence>
<organism evidence="9 10">
    <name type="scientific">Meloidogyne graminicola</name>
    <dbReference type="NCBI Taxonomy" id="189291"/>
    <lineage>
        <taxon>Eukaryota</taxon>
        <taxon>Metazoa</taxon>
        <taxon>Ecdysozoa</taxon>
        <taxon>Nematoda</taxon>
        <taxon>Chromadorea</taxon>
        <taxon>Rhabditida</taxon>
        <taxon>Tylenchina</taxon>
        <taxon>Tylenchomorpha</taxon>
        <taxon>Tylenchoidea</taxon>
        <taxon>Meloidogynidae</taxon>
        <taxon>Meloidogyninae</taxon>
        <taxon>Meloidogyne</taxon>
    </lineage>
</organism>
<evidence type="ECO:0000256" key="5">
    <source>
        <dbReference type="ARBA" id="ARBA00034848"/>
    </source>
</evidence>
<evidence type="ECO:0000313" key="9">
    <source>
        <dbReference type="EMBL" id="KAF7633239.1"/>
    </source>
</evidence>
<evidence type="ECO:0000313" key="10">
    <source>
        <dbReference type="Proteomes" id="UP000605970"/>
    </source>
</evidence>
<feature type="transmembrane region" description="Helical" evidence="8">
    <location>
        <begin position="104"/>
        <end position="129"/>
    </location>
</feature>
<evidence type="ECO:0000256" key="4">
    <source>
        <dbReference type="ARBA" id="ARBA00034725"/>
    </source>
</evidence>
<dbReference type="EMBL" id="JABEBT010000081">
    <property type="protein sequence ID" value="KAF7633239.1"/>
    <property type="molecule type" value="Genomic_DNA"/>
</dbReference>
<evidence type="ECO:0000256" key="2">
    <source>
        <dbReference type="ARBA" id="ARBA00022670"/>
    </source>
</evidence>
<proteinExistence type="inferred from homology"/>
<evidence type="ECO:0000256" key="8">
    <source>
        <dbReference type="SAM" id="Phobius"/>
    </source>
</evidence>
<comment type="similarity">
    <text evidence="4">Belongs to the ACTMAP family.</text>
</comment>
<reference evidence="9" key="1">
    <citation type="journal article" date="2020" name="Ecol. Evol.">
        <title>Genome structure and content of the rice root-knot nematode (Meloidogyne graminicola).</title>
        <authorList>
            <person name="Phan N.T."/>
            <person name="Danchin E.G.J."/>
            <person name="Klopp C."/>
            <person name="Perfus-Barbeoch L."/>
            <person name="Kozlowski D.K."/>
            <person name="Koutsovoulos G.D."/>
            <person name="Lopez-Roques C."/>
            <person name="Bouchez O."/>
            <person name="Zahm M."/>
            <person name="Besnard G."/>
            <person name="Bellafiore S."/>
        </authorList>
    </citation>
    <scope>NUCLEOTIDE SEQUENCE</scope>
    <source>
        <strain evidence="9">VN-18</strain>
    </source>
</reference>
<sequence>MQIGPTLEIPKGFNLKRICGFAALSNALNIYNLNSFNLNELVELGRSNGITNFGELFSVDWLFNFINKYWPNLNLKIGSEMDCSLIIKHFLKGENEKKQYKKGVLSLTFTLSFLMFYFCRIISTILIPYDCDRGNFEPCNRNGVGAHWAILTGFIFLSNKENNSNCKDNNKIIKLIDSNEFLMDENLNEDCLYLIAYQGKSSHPAIWPFPILFQSNAQLNIPTTTTECQNNNGNNKTNFCLPPEGINISLRGKCLLLNGRKKNK</sequence>
<keyword evidence="10" id="KW-1185">Reference proteome</keyword>
<keyword evidence="3" id="KW-0378">Hydrolase</keyword>
<accession>A0A8S9ZIT5</accession>
<dbReference type="PANTHER" id="PTHR28631">
    <property type="entry name" value="UPF0692 PROTEIN C19ORF54"/>
    <property type="match status" value="1"/>
</dbReference>
<dbReference type="PANTHER" id="PTHR28631:SF1">
    <property type="entry name" value="ACTIN MATURATION PROTEASE"/>
    <property type="match status" value="1"/>
</dbReference>
<dbReference type="GO" id="GO:0006508">
    <property type="term" value="P:proteolysis"/>
    <property type="evidence" value="ECO:0007669"/>
    <property type="project" value="UniProtKB-KW"/>
</dbReference>
<comment type="catalytic activity">
    <reaction evidence="7">
        <text>N-terminal N(alpha)-acetyl-L-cysteinyl-L-aspartyl-[protein] + H2O = N-terminal L-aspartyl-[protein] + N-acetyl-L-cysteine</text>
        <dbReference type="Rhea" id="RHEA:74579"/>
        <dbReference type="Rhea" id="RHEA-COMP:12669"/>
        <dbReference type="Rhea" id="RHEA-COMP:18395"/>
        <dbReference type="ChEBI" id="CHEBI:15377"/>
        <dbReference type="ChEBI" id="CHEBI:64720"/>
        <dbReference type="ChEBI" id="CHEBI:78236"/>
        <dbReference type="ChEBI" id="CHEBI:193599"/>
    </reaction>
    <physiologicalReaction direction="left-to-right" evidence="7">
        <dbReference type="Rhea" id="RHEA:74580"/>
    </physiologicalReaction>
</comment>
<keyword evidence="2" id="KW-0645">Protease</keyword>
<evidence type="ECO:0000256" key="3">
    <source>
        <dbReference type="ARBA" id="ARBA00022801"/>
    </source>
</evidence>
<keyword evidence="1" id="KW-0031">Aminopeptidase</keyword>
<comment type="caution">
    <text evidence="9">The sequence shown here is derived from an EMBL/GenBank/DDBJ whole genome shotgun (WGS) entry which is preliminary data.</text>
</comment>
<dbReference type="Proteomes" id="UP000605970">
    <property type="component" value="Unassembled WGS sequence"/>
</dbReference>